<sequence length="137" mass="15804">MESENGSNSSKPRYDITMSKRTRKPSNLNTILPTESESPVKDVLDEEDRESIDRESDRKSLEHLIKSRSSLGEHFTQEETQQQQQLQLVKKNQEDKKGLKLRGMVTHCTKVLSHLIKLKRDPARLGSRKKPILRLPS</sequence>
<proteinExistence type="predicted"/>
<name>A0A7J7CQJ4_TRIWF</name>
<feature type="compositionally biased region" description="Low complexity" evidence="1">
    <location>
        <begin position="78"/>
        <end position="88"/>
    </location>
</feature>
<organism evidence="2 3">
    <name type="scientific">Tripterygium wilfordii</name>
    <name type="common">Thunder God vine</name>
    <dbReference type="NCBI Taxonomy" id="458696"/>
    <lineage>
        <taxon>Eukaryota</taxon>
        <taxon>Viridiplantae</taxon>
        <taxon>Streptophyta</taxon>
        <taxon>Embryophyta</taxon>
        <taxon>Tracheophyta</taxon>
        <taxon>Spermatophyta</taxon>
        <taxon>Magnoliopsida</taxon>
        <taxon>eudicotyledons</taxon>
        <taxon>Gunneridae</taxon>
        <taxon>Pentapetalae</taxon>
        <taxon>rosids</taxon>
        <taxon>fabids</taxon>
        <taxon>Celastrales</taxon>
        <taxon>Celastraceae</taxon>
        <taxon>Tripterygium</taxon>
    </lineage>
</organism>
<dbReference type="Proteomes" id="UP000593562">
    <property type="component" value="Unassembled WGS sequence"/>
</dbReference>
<keyword evidence="3" id="KW-1185">Reference proteome</keyword>
<dbReference type="OrthoDB" id="1928482at2759"/>
<evidence type="ECO:0000256" key="1">
    <source>
        <dbReference type="SAM" id="MobiDB-lite"/>
    </source>
</evidence>
<accession>A0A7J7CQJ4</accession>
<evidence type="ECO:0000313" key="2">
    <source>
        <dbReference type="EMBL" id="KAF5736385.1"/>
    </source>
</evidence>
<evidence type="ECO:0000313" key="3">
    <source>
        <dbReference type="Proteomes" id="UP000593562"/>
    </source>
</evidence>
<protein>
    <submittedName>
        <fullName evidence="2">Uncharacterized protein</fullName>
    </submittedName>
</protein>
<reference evidence="2 3" key="1">
    <citation type="journal article" date="2020" name="Nat. Commun.">
        <title>Genome of Tripterygium wilfordii and identification of cytochrome P450 involved in triptolide biosynthesis.</title>
        <authorList>
            <person name="Tu L."/>
            <person name="Su P."/>
            <person name="Zhang Z."/>
            <person name="Gao L."/>
            <person name="Wang J."/>
            <person name="Hu T."/>
            <person name="Zhou J."/>
            <person name="Zhang Y."/>
            <person name="Zhao Y."/>
            <person name="Liu Y."/>
            <person name="Song Y."/>
            <person name="Tong Y."/>
            <person name="Lu Y."/>
            <person name="Yang J."/>
            <person name="Xu C."/>
            <person name="Jia M."/>
            <person name="Peters R.J."/>
            <person name="Huang L."/>
            <person name="Gao W."/>
        </authorList>
    </citation>
    <scope>NUCLEOTIDE SEQUENCE [LARGE SCALE GENOMIC DNA]</scope>
    <source>
        <strain evidence="3">cv. XIE 37</strain>
        <tissue evidence="2">Leaf</tissue>
    </source>
</reference>
<gene>
    <name evidence="2" type="ORF">HS088_TW14G00527</name>
</gene>
<dbReference type="EMBL" id="JAAARO010000014">
    <property type="protein sequence ID" value="KAF5736385.1"/>
    <property type="molecule type" value="Genomic_DNA"/>
</dbReference>
<dbReference type="InParanoid" id="A0A7J7CQJ4"/>
<feature type="compositionally biased region" description="Basic and acidic residues" evidence="1">
    <location>
        <begin position="51"/>
        <end position="65"/>
    </location>
</feature>
<comment type="caution">
    <text evidence="2">The sequence shown here is derived from an EMBL/GenBank/DDBJ whole genome shotgun (WGS) entry which is preliminary data.</text>
</comment>
<feature type="compositionally biased region" description="Polar residues" evidence="1">
    <location>
        <begin position="25"/>
        <end position="37"/>
    </location>
</feature>
<dbReference type="AlphaFoldDB" id="A0A7J7CQJ4"/>
<feature type="compositionally biased region" description="Polar residues" evidence="1">
    <location>
        <begin position="1"/>
        <end position="11"/>
    </location>
</feature>
<feature type="region of interest" description="Disordered" evidence="1">
    <location>
        <begin position="1"/>
        <end position="90"/>
    </location>
</feature>